<dbReference type="EMBL" id="JAUZQC010000013">
    <property type="protein sequence ID" value="KAK5861356.1"/>
    <property type="molecule type" value="Genomic_DNA"/>
</dbReference>
<comment type="caution">
    <text evidence="2">The sequence shown here is derived from an EMBL/GenBank/DDBJ whole genome shotgun (WGS) entry which is preliminary data.</text>
</comment>
<sequence>MAGLLAGPPAIRLRHSADSPRGPPRGYAPSHRCDSPANEYRGAQDIQTPTKRLGRLLWLLRSFSGRMSAQMKRNMAARRRARRGMPLSMGSDCFDV</sequence>
<proteinExistence type="predicted"/>
<gene>
    <name evidence="2" type="ORF">PBY51_022761</name>
</gene>
<name>A0AAN8AFZ6_ELEMC</name>
<reference evidence="2 3" key="1">
    <citation type="journal article" date="2023" name="Genes (Basel)">
        <title>Chromosome-Level Genome Assembly and Circadian Gene Repertoire of the Patagonia Blennie Eleginops maclovinus-The Closest Ancestral Proxy of Antarctic Cryonotothenioids.</title>
        <authorList>
            <person name="Cheng C.C."/>
            <person name="Rivera-Colon A.G."/>
            <person name="Minhas B.F."/>
            <person name="Wilson L."/>
            <person name="Rayamajhi N."/>
            <person name="Vargas-Chacoff L."/>
            <person name="Catchen J.M."/>
        </authorList>
    </citation>
    <scope>NUCLEOTIDE SEQUENCE [LARGE SCALE GENOMIC DNA]</scope>
    <source>
        <strain evidence="2">JMC-PN-2008</strain>
    </source>
</reference>
<feature type="region of interest" description="Disordered" evidence="1">
    <location>
        <begin position="1"/>
        <end position="46"/>
    </location>
</feature>
<evidence type="ECO:0000256" key="1">
    <source>
        <dbReference type="SAM" id="MobiDB-lite"/>
    </source>
</evidence>
<organism evidence="2 3">
    <name type="scientific">Eleginops maclovinus</name>
    <name type="common">Patagonian blennie</name>
    <name type="synonym">Eleginus maclovinus</name>
    <dbReference type="NCBI Taxonomy" id="56733"/>
    <lineage>
        <taxon>Eukaryota</taxon>
        <taxon>Metazoa</taxon>
        <taxon>Chordata</taxon>
        <taxon>Craniata</taxon>
        <taxon>Vertebrata</taxon>
        <taxon>Euteleostomi</taxon>
        <taxon>Actinopterygii</taxon>
        <taxon>Neopterygii</taxon>
        <taxon>Teleostei</taxon>
        <taxon>Neoteleostei</taxon>
        <taxon>Acanthomorphata</taxon>
        <taxon>Eupercaria</taxon>
        <taxon>Perciformes</taxon>
        <taxon>Notothenioidei</taxon>
        <taxon>Eleginopidae</taxon>
        <taxon>Eleginops</taxon>
    </lineage>
</organism>
<evidence type="ECO:0000313" key="3">
    <source>
        <dbReference type="Proteomes" id="UP001346869"/>
    </source>
</evidence>
<dbReference type="Proteomes" id="UP001346869">
    <property type="component" value="Unassembled WGS sequence"/>
</dbReference>
<accession>A0AAN8AFZ6</accession>
<reference evidence="2 3" key="2">
    <citation type="journal article" date="2023" name="Mol. Biol. Evol.">
        <title>Genomics of Secondarily Temperate Adaptation in the Only Non-Antarctic Icefish.</title>
        <authorList>
            <person name="Rivera-Colon A.G."/>
            <person name="Rayamajhi N."/>
            <person name="Minhas B.F."/>
            <person name="Madrigal G."/>
            <person name="Bilyk K.T."/>
            <person name="Yoon V."/>
            <person name="Hune M."/>
            <person name="Gregory S."/>
            <person name="Cheng C.H.C."/>
            <person name="Catchen J.M."/>
        </authorList>
    </citation>
    <scope>NUCLEOTIDE SEQUENCE [LARGE SCALE GENOMIC DNA]</scope>
    <source>
        <strain evidence="2">JMC-PN-2008</strain>
    </source>
</reference>
<keyword evidence="3" id="KW-1185">Reference proteome</keyword>
<evidence type="ECO:0000313" key="2">
    <source>
        <dbReference type="EMBL" id="KAK5861356.1"/>
    </source>
</evidence>
<protein>
    <submittedName>
        <fullName evidence="2">Uncharacterized protein</fullName>
    </submittedName>
</protein>
<dbReference type="AlphaFoldDB" id="A0AAN8AFZ6"/>